<reference evidence="2 3" key="1">
    <citation type="submission" date="2018-10" db="EMBL/GenBank/DDBJ databases">
        <title>Isolation from soil.</title>
        <authorList>
            <person name="Hu J."/>
        </authorList>
    </citation>
    <scope>NUCLEOTIDE SEQUENCE [LARGE SCALE GENOMIC DNA]</scope>
    <source>
        <strain evidence="2 3">NEAU-Ht49</strain>
    </source>
</reference>
<dbReference type="Pfam" id="PF12840">
    <property type="entry name" value="HTH_20"/>
    <property type="match status" value="1"/>
</dbReference>
<gene>
    <name evidence="2" type="ORF">EBO15_21870</name>
</gene>
<dbReference type="InterPro" id="IPR011991">
    <property type="entry name" value="ArsR-like_HTH"/>
</dbReference>
<proteinExistence type="predicted"/>
<dbReference type="InterPro" id="IPR036390">
    <property type="entry name" value="WH_DNA-bd_sf"/>
</dbReference>
<evidence type="ECO:0000313" key="3">
    <source>
        <dbReference type="Proteomes" id="UP000282674"/>
    </source>
</evidence>
<dbReference type="SUPFAM" id="SSF46785">
    <property type="entry name" value="Winged helix' DNA-binding domain"/>
    <property type="match status" value="1"/>
</dbReference>
<dbReference type="Proteomes" id="UP000282674">
    <property type="component" value="Unassembled WGS sequence"/>
</dbReference>
<dbReference type="EMBL" id="RFFG01000039">
    <property type="protein sequence ID" value="RMI41792.1"/>
    <property type="molecule type" value="Genomic_DNA"/>
</dbReference>
<dbReference type="SMART" id="SM00418">
    <property type="entry name" value="HTH_ARSR"/>
    <property type="match status" value="1"/>
</dbReference>
<evidence type="ECO:0000313" key="2">
    <source>
        <dbReference type="EMBL" id="RMI41792.1"/>
    </source>
</evidence>
<comment type="caution">
    <text evidence="2">The sequence shown here is derived from an EMBL/GenBank/DDBJ whole genome shotgun (WGS) entry which is preliminary data.</text>
</comment>
<keyword evidence="3" id="KW-1185">Reference proteome</keyword>
<dbReference type="AlphaFoldDB" id="A0A3M2LX54"/>
<name>A0A3M2LX54_9ACTN</name>
<dbReference type="GO" id="GO:0003700">
    <property type="term" value="F:DNA-binding transcription factor activity"/>
    <property type="evidence" value="ECO:0007669"/>
    <property type="project" value="InterPro"/>
</dbReference>
<protein>
    <submittedName>
        <fullName evidence="2">ArsR family transcriptional regulator</fullName>
    </submittedName>
</protein>
<dbReference type="InterPro" id="IPR001845">
    <property type="entry name" value="HTH_ArsR_DNA-bd_dom"/>
</dbReference>
<feature type="domain" description="HTH arsR-type" evidence="1">
    <location>
        <begin position="57"/>
        <end position="141"/>
    </location>
</feature>
<dbReference type="Gene3D" id="1.10.10.10">
    <property type="entry name" value="Winged helix-like DNA-binding domain superfamily/Winged helix DNA-binding domain"/>
    <property type="match status" value="1"/>
</dbReference>
<evidence type="ECO:0000259" key="1">
    <source>
        <dbReference type="SMART" id="SM00418"/>
    </source>
</evidence>
<dbReference type="Gene3D" id="6.10.140.2180">
    <property type="match status" value="1"/>
</dbReference>
<dbReference type="InterPro" id="IPR036388">
    <property type="entry name" value="WH-like_DNA-bd_sf"/>
</dbReference>
<accession>A0A3M2LX54</accession>
<sequence>MVFSQAVSVTVSRSPLMTSFAMVLLLDSVEPLVASTSNGIVIENDNNVKPREAGRMGSADLLMHPVRVRIVKKLIGNPSTPAELREQLGDVPPASLYRHIKALADGGVIVSVGERQARGAVEHTYALRPDAARIGADQARTMTTEDHCNVVTALIAGLLAEFDEYFDGPDPDPIRDGLAFQEAPLYLSPEEVQEMAQAMAVVLRPYLANGPAPGRRRLMFSTVVIPSPEPDHTDRPSTPPS</sequence>
<dbReference type="CDD" id="cd00090">
    <property type="entry name" value="HTH_ARSR"/>
    <property type="match status" value="1"/>
</dbReference>
<organism evidence="2 3">
    <name type="scientific">Actinomadura harenae</name>
    <dbReference type="NCBI Taxonomy" id="2483351"/>
    <lineage>
        <taxon>Bacteria</taxon>
        <taxon>Bacillati</taxon>
        <taxon>Actinomycetota</taxon>
        <taxon>Actinomycetes</taxon>
        <taxon>Streptosporangiales</taxon>
        <taxon>Thermomonosporaceae</taxon>
        <taxon>Actinomadura</taxon>
    </lineage>
</organism>